<name>A0A0D3JZQ7_EMIH1</name>
<dbReference type="KEGG" id="ehx:EMIHUDRAFT_113959"/>
<evidence type="ECO:0000313" key="2">
    <source>
        <dbReference type="EnsemblProtists" id="EOD28992"/>
    </source>
</evidence>
<evidence type="ECO:0000313" key="3">
    <source>
        <dbReference type="Proteomes" id="UP000013827"/>
    </source>
</evidence>
<keyword evidence="3" id="KW-1185">Reference proteome</keyword>
<feature type="compositionally biased region" description="Acidic residues" evidence="1">
    <location>
        <begin position="495"/>
        <end position="515"/>
    </location>
</feature>
<sequence length="551" mass="54766">MSDPPRGSLLPTLAFSGSRSHTSPPWCEWLPVELGHPCKQNIAAWKERVGVTGTDTGAWDSHIYGLCAKLKPTSTSKRPLASGGSSGGGGGPPSESTEPAAKAKKTPFTADENALYLTLLRRHGRPLKKNAEAWAAFRNAFPKRVSDSWAGHMQHFTTDEAGAFCIPRRCPVPNLSDLETACRSLGEGDGVPVGRCESASQEEYEAAAAIQFKSPGFAKDESGSLTEEGGLAISDALLSSVVCPGGTAAAAQPTAAASARSAAGADSVEPLPALPTTTFPLPPPPPPPAAGGAATLPAAARNVDDEDGNDDDDDGNDDGPEGVKAAAAAADAIAKGILPEEAIALLREALGNITCGEAATSTMLSPPPGCRLTCGEAAASTTPFPPPPPLYFGLSAIDLWETVQLYHGKGRKGDTDGAGDKGESDGGGGDGDTDGGGESETDGGDGDGKRACCGEGETEEGSGDGDTDGGGDGDTDGGGDGDTDGGGDGNTDGGGDGDTDGGGDGDTDGGGEVDTTDGGGESDSNGGGGDGDKDRGGESETDGGDGDGDMD</sequence>
<dbReference type="PaxDb" id="2903-EOD28992"/>
<dbReference type="HOGENOM" id="CLU_494727_0_0_1"/>
<feature type="region of interest" description="Disordered" evidence="1">
    <location>
        <begin position="73"/>
        <end position="107"/>
    </location>
</feature>
<evidence type="ECO:0000256" key="1">
    <source>
        <dbReference type="SAM" id="MobiDB-lite"/>
    </source>
</evidence>
<feature type="compositionally biased region" description="Acidic residues" evidence="1">
    <location>
        <begin position="431"/>
        <end position="445"/>
    </location>
</feature>
<feature type="compositionally biased region" description="Gly residues" evidence="1">
    <location>
        <begin position="516"/>
        <end position="529"/>
    </location>
</feature>
<proteinExistence type="predicted"/>
<feature type="compositionally biased region" description="Low complexity" evidence="1">
    <location>
        <begin position="290"/>
        <end position="300"/>
    </location>
</feature>
<feature type="compositionally biased region" description="Acidic residues" evidence="1">
    <location>
        <begin position="304"/>
        <end position="320"/>
    </location>
</feature>
<evidence type="ECO:0008006" key="4">
    <source>
        <dbReference type="Google" id="ProtNLM"/>
    </source>
</evidence>
<dbReference type="EnsemblProtists" id="EOD28992">
    <property type="protein sequence ID" value="EOD28992"/>
    <property type="gene ID" value="EMIHUDRAFT_113959"/>
</dbReference>
<dbReference type="RefSeq" id="XP_005781421.1">
    <property type="nucleotide sequence ID" value="XM_005781364.1"/>
</dbReference>
<feature type="compositionally biased region" description="Acidic residues" evidence="1">
    <location>
        <begin position="456"/>
        <end position="485"/>
    </location>
</feature>
<reference evidence="3" key="1">
    <citation type="journal article" date="2013" name="Nature">
        <title>Pan genome of the phytoplankton Emiliania underpins its global distribution.</title>
        <authorList>
            <person name="Read B.A."/>
            <person name="Kegel J."/>
            <person name="Klute M.J."/>
            <person name="Kuo A."/>
            <person name="Lefebvre S.C."/>
            <person name="Maumus F."/>
            <person name="Mayer C."/>
            <person name="Miller J."/>
            <person name="Monier A."/>
            <person name="Salamov A."/>
            <person name="Young J."/>
            <person name="Aguilar M."/>
            <person name="Claverie J.M."/>
            <person name="Frickenhaus S."/>
            <person name="Gonzalez K."/>
            <person name="Herman E.K."/>
            <person name="Lin Y.C."/>
            <person name="Napier J."/>
            <person name="Ogata H."/>
            <person name="Sarno A.F."/>
            <person name="Shmutz J."/>
            <person name="Schroeder D."/>
            <person name="de Vargas C."/>
            <person name="Verret F."/>
            <person name="von Dassow P."/>
            <person name="Valentin K."/>
            <person name="Van de Peer Y."/>
            <person name="Wheeler G."/>
            <person name="Dacks J.B."/>
            <person name="Delwiche C.F."/>
            <person name="Dyhrman S.T."/>
            <person name="Glockner G."/>
            <person name="John U."/>
            <person name="Richards T."/>
            <person name="Worden A.Z."/>
            <person name="Zhang X."/>
            <person name="Grigoriev I.V."/>
            <person name="Allen A.E."/>
            <person name="Bidle K."/>
            <person name="Borodovsky M."/>
            <person name="Bowler C."/>
            <person name="Brownlee C."/>
            <person name="Cock J.M."/>
            <person name="Elias M."/>
            <person name="Gladyshev V.N."/>
            <person name="Groth M."/>
            <person name="Guda C."/>
            <person name="Hadaegh A."/>
            <person name="Iglesias-Rodriguez M.D."/>
            <person name="Jenkins J."/>
            <person name="Jones B.M."/>
            <person name="Lawson T."/>
            <person name="Leese F."/>
            <person name="Lindquist E."/>
            <person name="Lobanov A."/>
            <person name="Lomsadze A."/>
            <person name="Malik S.B."/>
            <person name="Marsh M.E."/>
            <person name="Mackinder L."/>
            <person name="Mock T."/>
            <person name="Mueller-Roeber B."/>
            <person name="Pagarete A."/>
            <person name="Parker M."/>
            <person name="Probert I."/>
            <person name="Quesneville H."/>
            <person name="Raines C."/>
            <person name="Rensing S.A."/>
            <person name="Riano-Pachon D.M."/>
            <person name="Richier S."/>
            <person name="Rokitta S."/>
            <person name="Shiraiwa Y."/>
            <person name="Soanes D.M."/>
            <person name="van der Giezen M."/>
            <person name="Wahlund T.M."/>
            <person name="Williams B."/>
            <person name="Wilson W."/>
            <person name="Wolfe G."/>
            <person name="Wurch L.L."/>
        </authorList>
    </citation>
    <scope>NUCLEOTIDE SEQUENCE</scope>
</reference>
<feature type="compositionally biased region" description="Pro residues" evidence="1">
    <location>
        <begin position="280"/>
        <end position="289"/>
    </location>
</feature>
<feature type="region of interest" description="Disordered" evidence="1">
    <location>
        <begin position="408"/>
        <end position="551"/>
    </location>
</feature>
<dbReference type="GeneID" id="17274538"/>
<feature type="region of interest" description="Disordered" evidence="1">
    <location>
        <begin position="1"/>
        <end position="22"/>
    </location>
</feature>
<organism evidence="2 3">
    <name type="scientific">Emiliania huxleyi (strain CCMP1516)</name>
    <dbReference type="NCBI Taxonomy" id="280463"/>
    <lineage>
        <taxon>Eukaryota</taxon>
        <taxon>Haptista</taxon>
        <taxon>Haptophyta</taxon>
        <taxon>Prymnesiophyceae</taxon>
        <taxon>Isochrysidales</taxon>
        <taxon>Noelaerhabdaceae</taxon>
        <taxon>Emiliania</taxon>
    </lineage>
</organism>
<dbReference type="AlphaFoldDB" id="A0A0D3JZQ7"/>
<reference evidence="2" key="2">
    <citation type="submission" date="2024-10" db="UniProtKB">
        <authorList>
            <consortium name="EnsemblProtists"/>
        </authorList>
    </citation>
    <scope>IDENTIFICATION</scope>
</reference>
<accession>A0A0D3JZQ7</accession>
<dbReference type="OMA" id="HVEELMI"/>
<feature type="region of interest" description="Disordered" evidence="1">
    <location>
        <begin position="261"/>
        <end position="322"/>
    </location>
</feature>
<dbReference type="Proteomes" id="UP000013827">
    <property type="component" value="Unassembled WGS sequence"/>
</dbReference>
<feature type="compositionally biased region" description="Basic and acidic residues" evidence="1">
    <location>
        <begin position="411"/>
        <end position="424"/>
    </location>
</feature>
<protein>
    <recommendedName>
        <fullName evidence="4">Myb-like domain-containing protein</fullName>
    </recommendedName>
</protein>
<feature type="compositionally biased region" description="Low complexity" evidence="1">
    <location>
        <begin position="261"/>
        <end position="279"/>
    </location>
</feature>
<feature type="compositionally biased region" description="Acidic residues" evidence="1">
    <location>
        <begin position="539"/>
        <end position="551"/>
    </location>
</feature>